<organism evidence="2 3">
    <name type="scientific">Rhizoclosmatium globosum</name>
    <dbReference type="NCBI Taxonomy" id="329046"/>
    <lineage>
        <taxon>Eukaryota</taxon>
        <taxon>Fungi</taxon>
        <taxon>Fungi incertae sedis</taxon>
        <taxon>Chytridiomycota</taxon>
        <taxon>Chytridiomycota incertae sedis</taxon>
        <taxon>Chytridiomycetes</taxon>
        <taxon>Chytridiales</taxon>
        <taxon>Chytriomycetaceae</taxon>
        <taxon>Rhizoclosmatium</taxon>
    </lineage>
</organism>
<dbReference type="AlphaFoldDB" id="A0A1Y2BRT1"/>
<dbReference type="OrthoDB" id="2135099at2759"/>
<evidence type="ECO:0000313" key="3">
    <source>
        <dbReference type="Proteomes" id="UP000193642"/>
    </source>
</evidence>
<reference evidence="2 3" key="1">
    <citation type="submission" date="2016-07" db="EMBL/GenBank/DDBJ databases">
        <title>Pervasive Adenine N6-methylation of Active Genes in Fungi.</title>
        <authorList>
            <consortium name="DOE Joint Genome Institute"/>
            <person name="Mondo S.J."/>
            <person name="Dannebaum R.O."/>
            <person name="Kuo R.C."/>
            <person name="Labutti K."/>
            <person name="Haridas S."/>
            <person name="Kuo A."/>
            <person name="Salamov A."/>
            <person name="Ahrendt S.R."/>
            <person name="Lipzen A."/>
            <person name="Sullivan W."/>
            <person name="Andreopoulos W.B."/>
            <person name="Clum A."/>
            <person name="Lindquist E."/>
            <person name="Daum C."/>
            <person name="Ramamoorthy G.K."/>
            <person name="Gryganskyi A."/>
            <person name="Culley D."/>
            <person name="Magnuson J.K."/>
            <person name="James T.Y."/>
            <person name="O'Malley M.A."/>
            <person name="Stajich J.E."/>
            <person name="Spatafora J.W."/>
            <person name="Visel A."/>
            <person name="Grigoriev I.V."/>
        </authorList>
    </citation>
    <scope>NUCLEOTIDE SEQUENCE [LARGE SCALE GENOMIC DNA]</scope>
    <source>
        <strain evidence="2 3">JEL800</strain>
    </source>
</reference>
<feature type="region of interest" description="Disordered" evidence="1">
    <location>
        <begin position="539"/>
        <end position="571"/>
    </location>
</feature>
<keyword evidence="3" id="KW-1185">Reference proteome</keyword>
<accession>A0A1Y2BRT1</accession>
<protein>
    <submittedName>
        <fullName evidence="2">Uncharacterized protein</fullName>
    </submittedName>
</protein>
<name>A0A1Y2BRT1_9FUNG</name>
<sequence>MSSPTPYSSFKRTVHIPGNHALPPGISNQVAWELSYARSDPNDPSTPPSALANTHPEHQPQPIQSQDPTGVLQGLRVTERELQTLREWDKMLGGSSAVNAAAAMLFEASGGCGTSLSTNPGVKFGFTNGGGYLSPHVIQMQMLSRMYASTGAAAWGAGRRGKVRVPVGGWPSGVTGVEFGMGMKTIPLPPKDGIVKKVPEDVRGPLVGNAGASLQMEIRKFEKLDKEGELQLPDNNVVRAQKIESRQKNEVAAKGEFEKFLAAEAEKEKQKAAKEGDEEDEKEKEETEEANSASSPEDENIRWLEWAAALIANSNNMKAKQTLEPISHVSTLEATQVPKTQPNIPHNPQSSNKRPQSARSMKARTLQPLQVPNSAPSSIGTSSKIPYAVNSPNPPPGPPGSADSIVVSNPAHLPLPYYQNRRFHSNPIHPDYLTSSDLPVTVTHTNPNFPQVYHKESIYMTEFSNRMQIPAKYVAAFNIAARVNGKPLAQAIPGTENVGGIIGTSLKASNPPTPNNQSLNYESTFGYGYGNVKTTQPSVVTQRTTSTGALLPPRRPRPPQVQLPQPSTLPLPSKGAPAILGPLVGSSKVLTSDDWQGFQGIQKGAGIEGGLKLVSGLSGRDGGEMYHGLPPCLSPEVASNHWNALLTLPGPVGRRGWNHVGRDHLANFQQGVSPVTNYTYR</sequence>
<gene>
    <name evidence="2" type="ORF">BCR33DRAFT_721510</name>
</gene>
<feature type="compositionally biased region" description="Polar residues" evidence="1">
    <location>
        <begin position="539"/>
        <end position="548"/>
    </location>
</feature>
<comment type="caution">
    <text evidence="2">The sequence shown here is derived from an EMBL/GenBank/DDBJ whole genome shotgun (WGS) entry which is preliminary data.</text>
</comment>
<feature type="compositionally biased region" description="Polar residues" evidence="1">
    <location>
        <begin position="337"/>
        <end position="359"/>
    </location>
</feature>
<feature type="region of interest" description="Disordered" evidence="1">
    <location>
        <begin position="267"/>
        <end position="300"/>
    </location>
</feature>
<dbReference type="Proteomes" id="UP000193642">
    <property type="component" value="Unassembled WGS sequence"/>
</dbReference>
<feature type="region of interest" description="Disordered" evidence="1">
    <location>
        <begin position="337"/>
        <end position="405"/>
    </location>
</feature>
<feature type="compositionally biased region" description="Polar residues" evidence="1">
    <location>
        <begin position="367"/>
        <end position="384"/>
    </location>
</feature>
<dbReference type="EMBL" id="MCGO01000050">
    <property type="protein sequence ID" value="ORY37462.1"/>
    <property type="molecule type" value="Genomic_DNA"/>
</dbReference>
<evidence type="ECO:0000256" key="1">
    <source>
        <dbReference type="SAM" id="MobiDB-lite"/>
    </source>
</evidence>
<proteinExistence type="predicted"/>
<evidence type="ECO:0000313" key="2">
    <source>
        <dbReference type="EMBL" id="ORY37462.1"/>
    </source>
</evidence>
<feature type="compositionally biased region" description="Low complexity" evidence="1">
    <location>
        <begin position="560"/>
        <end position="571"/>
    </location>
</feature>
<feature type="region of interest" description="Disordered" evidence="1">
    <location>
        <begin position="35"/>
        <end position="71"/>
    </location>
</feature>
<feature type="compositionally biased region" description="Acidic residues" evidence="1">
    <location>
        <begin position="276"/>
        <end position="289"/>
    </location>
</feature>